<dbReference type="Pfam" id="PF18555">
    <property type="entry name" value="MobL"/>
    <property type="match status" value="1"/>
</dbReference>
<dbReference type="InterPro" id="IPR019734">
    <property type="entry name" value="TPR_rpt"/>
</dbReference>
<protein>
    <submittedName>
        <fullName evidence="2">Relaxase MobL</fullName>
    </submittedName>
</protein>
<feature type="compositionally biased region" description="Basic and acidic residues" evidence="1">
    <location>
        <begin position="380"/>
        <end position="391"/>
    </location>
</feature>
<dbReference type="PANTHER" id="PTHR11102">
    <property type="entry name" value="SEL-1-LIKE PROTEIN"/>
    <property type="match status" value="1"/>
</dbReference>
<dbReference type="PANTHER" id="PTHR11102:SF160">
    <property type="entry name" value="ERAD-ASSOCIATED E3 UBIQUITIN-PROTEIN LIGASE COMPONENT HRD3"/>
    <property type="match status" value="1"/>
</dbReference>
<keyword evidence="3" id="KW-1185">Reference proteome</keyword>
<dbReference type="InterPro" id="IPR050767">
    <property type="entry name" value="Sel1_AlgK"/>
</dbReference>
<gene>
    <name evidence="2" type="primary">mobL</name>
    <name evidence="2" type="ORF">OCV57_13050</name>
</gene>
<feature type="region of interest" description="Disordered" evidence="1">
    <location>
        <begin position="380"/>
        <end position="401"/>
    </location>
</feature>
<name>A0AAE3IIG9_9FIRM</name>
<dbReference type="SMART" id="SM00671">
    <property type="entry name" value="SEL1"/>
    <property type="match status" value="13"/>
</dbReference>
<dbReference type="InterPro" id="IPR011990">
    <property type="entry name" value="TPR-like_helical_dom_sf"/>
</dbReference>
<dbReference type="Gene3D" id="1.25.40.10">
    <property type="entry name" value="Tetratricopeptide repeat domain"/>
    <property type="match status" value="5"/>
</dbReference>
<dbReference type="Proteomes" id="UP001208131">
    <property type="component" value="Unassembled WGS sequence"/>
</dbReference>
<comment type="caution">
    <text evidence="2">The sequence shown here is derived from an EMBL/GenBank/DDBJ whole genome shotgun (WGS) entry which is preliminary data.</text>
</comment>
<dbReference type="InterPro" id="IPR041073">
    <property type="entry name" value="MobL"/>
</dbReference>
<dbReference type="SMART" id="SM00028">
    <property type="entry name" value="TPR"/>
    <property type="match status" value="3"/>
</dbReference>
<dbReference type="EMBL" id="JAOQJZ010000017">
    <property type="protein sequence ID" value="MCU6706841.1"/>
    <property type="molecule type" value="Genomic_DNA"/>
</dbReference>
<sequence>MTPGIFHKCKFVYKWRISGDGGNKIFDFLDYMLRPEAFEPNKHANEMEYVYSEFVPNEKSQAQNIKAERSLGAFTSTQDSLTPADIDKIRQLEAVSRSEGCPKYAGVISFDNAYLRQNNFIVGNQLNRQALIEAARKGINKMIDKSEKLDASNCYWVGSIHVNTGNVHIHYQLLEYHRLEDRRITYKNKGQDDIEQKAFNALKTEMTHFIDKSAAAANLTEFQRNVLAPHIKSEFAGSIQKINALIDKLPDDLKNSGKQWWYAKQNDVTKNEIDSCIRSVISENQTLQIMFDTYLHKLDSTQAMFRNRYGQNSRWAEYKEHQLHDPSGFYSRVGNSFLSICREYYNTKNVNFEPPEDLHSHIDLDNTSYFPKTKTYLSEKESEGFSEKNEPDYNNGISSQKSKVYLSENKKDDLEDAMPYDSLENSDIPDDLEMYLSSRNYDELYEPNAPDYSTDIFPQEPEAYLSENDKSDQAVERLRIDWSKNYKLALDYMYGNEQNKSAVIKKDPEKAFEILSIESKSGNIIATYDIGKLYDSQMLKSNDGDTLSQQYYSKAFEDFHKLLSIVSMSDDKRDNWTKSYLNYRIGKMYEYGLGVTQDYNSAIEHYKLSENKYAFFALGNIYKYGSGVETDYAKAFDYYMRSLSSKGGMPFASYAVGQAYELGQGVEKDLSSAHNFYAEALNGLEKVFTKNHDDNISYKIGMMYLNSKGTDIDLECAEKYLLLSADSNNYKAQYMLGKLYQSDNKKDLQKAEKVLIKGAENAQDKTGLCEYSLGKLYLSQERYDKAASYLERSAAKDNYYAAYTLGKLYQEQFNDNALAEKHLMHAAEHKDDVMGIAAYRLGKLYLSFQEKRKALQYFIKAADKDNTYGMYAAGKILLDSRKSTEVSKGIRYLSSAADKDFEPAIYTMGKYYSSFNNTKAKEYLKRSAFEYNDPNAQYILGKVYLSENKNEMAEKCFRQCALNGNNSGQLAYGLMLLRDGQKKAAYQWLRKSARSGNDIAKKIISGKKADIPFEFRLAGCMQAQRTLLHKSSSMLRNALKSEEAKTARLMREFEIEQEMAKAKEQYHSI</sequence>
<dbReference type="AlphaFoldDB" id="A0AAE3IIG9"/>
<dbReference type="Pfam" id="PF08238">
    <property type="entry name" value="Sel1"/>
    <property type="match status" value="9"/>
</dbReference>
<dbReference type="InterPro" id="IPR006597">
    <property type="entry name" value="Sel1-like"/>
</dbReference>
<proteinExistence type="predicted"/>
<evidence type="ECO:0000256" key="1">
    <source>
        <dbReference type="SAM" id="MobiDB-lite"/>
    </source>
</evidence>
<dbReference type="SUPFAM" id="SSF81901">
    <property type="entry name" value="HCP-like"/>
    <property type="match status" value="3"/>
</dbReference>
<accession>A0AAE3IIG9</accession>
<evidence type="ECO:0000313" key="3">
    <source>
        <dbReference type="Proteomes" id="UP001208131"/>
    </source>
</evidence>
<organism evidence="2 3">
    <name type="scientific">Hominimerdicola aceti</name>
    <dbReference type="NCBI Taxonomy" id="2981726"/>
    <lineage>
        <taxon>Bacteria</taxon>
        <taxon>Bacillati</taxon>
        <taxon>Bacillota</taxon>
        <taxon>Clostridia</taxon>
        <taxon>Eubacteriales</taxon>
        <taxon>Oscillospiraceae</taxon>
        <taxon>Hominimerdicola</taxon>
    </lineage>
</organism>
<reference evidence="2 3" key="1">
    <citation type="journal article" date="2021" name="ISME Commun">
        <title>Automated analysis of genomic sequences facilitates high-throughput and comprehensive description of bacteria.</title>
        <authorList>
            <person name="Hitch T.C.A."/>
        </authorList>
    </citation>
    <scope>NUCLEOTIDE SEQUENCE [LARGE SCALE GENOMIC DNA]</scope>
    <source>
        <strain evidence="2 3">Sanger_31</strain>
    </source>
</reference>
<evidence type="ECO:0000313" key="2">
    <source>
        <dbReference type="EMBL" id="MCU6706841.1"/>
    </source>
</evidence>
<dbReference type="RefSeq" id="WP_267301912.1">
    <property type="nucleotide sequence ID" value="NZ_JAOQJZ010000017.1"/>
</dbReference>